<feature type="compositionally biased region" description="Polar residues" evidence="1">
    <location>
        <begin position="2398"/>
        <end position="2413"/>
    </location>
</feature>
<dbReference type="SMART" id="SM00487">
    <property type="entry name" value="DEXDc"/>
    <property type="match status" value="2"/>
</dbReference>
<reference evidence="4 5" key="2">
    <citation type="submission" date="2024-05" db="EMBL/GenBank/DDBJ databases">
        <authorList>
            <person name="Chen Y."/>
            <person name="Shah S."/>
            <person name="Dougan E. K."/>
            <person name="Thang M."/>
            <person name="Chan C."/>
        </authorList>
    </citation>
    <scope>NUCLEOTIDE SEQUENCE [LARGE SCALE GENOMIC DNA]</scope>
</reference>
<evidence type="ECO:0000256" key="1">
    <source>
        <dbReference type="SAM" id="MobiDB-lite"/>
    </source>
</evidence>
<feature type="domain" description="Helicase C-terminal" evidence="2">
    <location>
        <begin position="2245"/>
        <end position="2405"/>
    </location>
</feature>
<feature type="compositionally biased region" description="Basic and acidic residues" evidence="1">
    <location>
        <begin position="826"/>
        <end position="843"/>
    </location>
</feature>
<organism evidence="3">
    <name type="scientific">Cladocopium goreaui</name>
    <dbReference type="NCBI Taxonomy" id="2562237"/>
    <lineage>
        <taxon>Eukaryota</taxon>
        <taxon>Sar</taxon>
        <taxon>Alveolata</taxon>
        <taxon>Dinophyceae</taxon>
        <taxon>Suessiales</taxon>
        <taxon>Symbiodiniaceae</taxon>
        <taxon>Cladocopium</taxon>
    </lineage>
</organism>
<feature type="region of interest" description="Disordered" evidence="1">
    <location>
        <begin position="2393"/>
        <end position="2417"/>
    </location>
</feature>
<accession>A0A9P1FN34</accession>
<dbReference type="Gene3D" id="3.40.50.300">
    <property type="entry name" value="P-loop containing nucleotide triphosphate hydrolases"/>
    <property type="match status" value="5"/>
</dbReference>
<dbReference type="GO" id="GO:0004386">
    <property type="term" value="F:helicase activity"/>
    <property type="evidence" value="ECO:0007669"/>
    <property type="project" value="UniProtKB-KW"/>
</dbReference>
<feature type="region of interest" description="Disordered" evidence="1">
    <location>
        <begin position="1345"/>
        <end position="1425"/>
    </location>
</feature>
<reference evidence="3" key="1">
    <citation type="submission" date="2022-10" db="EMBL/GenBank/DDBJ databases">
        <authorList>
            <person name="Chen Y."/>
            <person name="Dougan E. K."/>
            <person name="Chan C."/>
            <person name="Rhodes N."/>
            <person name="Thang M."/>
        </authorList>
    </citation>
    <scope>NUCLEOTIDE SEQUENCE</scope>
</reference>
<dbReference type="InterPro" id="IPR050742">
    <property type="entry name" value="Helicase_Restrict-Modif_Enz"/>
</dbReference>
<name>A0A9P1FN34_9DINO</name>
<sequence length="2915" mass="326748">MARWVYKAEKCTVLTSSRRLPKKVRAWLQNSDAQHRVITNCTLKRLSARLPSAATDGNGDVQPLRPCQRDCLDACAKGARVLEMACGTGKTRVIQELVSNVLITVPLRALLDQFAPDFPSFCKVGTGHNKKIDLDAKGFLAVTDSVHLLKKLKFDSVFVDEGHHPLPPKMPRSTELYRLSATHKDQPDFRYTMGQAIDDGVLCDYDITVPALTAHHAYVCLADLLLKQVGRFRRVLAYCNSVAEAKRFRMVLRKLGLAAWHINGKTPSKKRESVIAEFAGPLQKPVHVLVTVEVLGEGINIPNADTCMFVEPRSSYRSIIQAIGRVLRHHPAKTLAHIVLPAVAIPNSRSASVSLSSFGTKPIEGAEQPNAREANSLHIHKPQLQSRTPPESDCELPPATVQVEQRWQARTPQTSGGKEEMASTTKSPAAIIIAGTPAAVKRKASGVHPATPTHDQRRDEVRSEPDWEFEAKGLERKPRHCGNEPERQVGPTALVDRQQDSVQQGYLHKTGGSMRRLHGHKSIQSHQRFKVKASGGSAMCDQHFGSQLERFLATLMIADHRLVGAAAGHRIQVVDCTLADAAASITEGWATEIYSWLSAVLSREDHWETRLKEVEMFANRNGRLPVRERDSAYERTLGRWLNSQNTAFREQRLLSYRFQKLLSASSILIRRRVGGWQTGDSDGRFRSNCEALRAYVQLHKRLPKRTRHQITSSSWKLAQWLESVRNGSIILSTSKQEMLQETHPLVKAALQKWKDAPRIDRSRWEQKLNELSVFVTAVGRLPKSRGGEDFDRSCYQWLRVQCWRVLSGYLPDEMTQLPVGGGDTSRMPEPEQRGEVEMDEKTGKMPSASDIGRMQLRQLGAWTMGVRATPKHVAGTSAALGKKHDELAPLTVSVVKGHLTTFNSLDDRDKAFMQRLQNLAHEALSWPHLGERQRLLWAAALELNAVPMQELPPWFWERQNITQRYPGLNLLSLDGSHAVGCWNTSVSFKEVRRFLRMARWVYKAPKCTVVTSSRRLSEKVTAWLRNSNAEHCLITNRTMKRLSAGLPSPADGTGGVPPLRQCQRNCLDACAKGARVLEMACGTGKTRVIQELVSNVLITVPLLALLDQFAPDFPSFCKVGTGHNKKIDFDATGFIAVTDSVHLLKKIKFHSIFVDEGHHPLPPKKPQSAELYRFSATYKEEPDFRYTMGQAIEDGVLCDYDITVPALTAHHAYVCLADLLLKQAGRFRRVLAYCNSVAEAKRFRMVLRELGLAAWHINARTPLKKRVTVIEEFAGPLQKPVHVLVTVEVLGEGINIPNADTCMFVEPRNSYRSIIQAIGRVLRHHPAKTLAHIVLPAVAIPNSRSASISQSHCRNTESKGEEQRNAREAGGLQIHKPQMRSRTPHESDSELPTVQVEQRQPKNLRTSGTAGNGEDEAASRSASTAAISVAAPPAVTRRQADAFPAIQSNGLQIDHGRRNRNKNFDASLVKRKPGEVQDQYLERSKLARCDPTTLGRQGVFAGFGSPIDDQVPAMQKSRATIPIRRQGFNLKVSGGSPMFDQQFSSQLERFLAMLMVADHRLVGSIAGHRIQVADCTLADAGAGMIQGWTVEIYSRLSVILSSEDDWETRLKSLEAFVDEHGKLPCRRQRESHSERELGAWLNNQCAAFSRQRLPLHRFQKLLASLPLIRRRAKGWQTGDPDGRFRQRCSELGEYVQLHHRLPGPGKLATWWAHVRGGKTRLGPDKMKMLQEVDPMVKAELQKWQNAPRLLRPHWEQKLGQLSGFVLATGRIPKGSGVKAEKSCYQWLGIQRRKLLAGYLPDDMAQLAALVLFPSCIQHAVQKALGHQLEVERPIGCQSLSWEPAEAASGRWRDWPDARASAVKLQRWIGMMRADWECARLDERDAAFMERLRNLAHEALTWSHLGERQRLVWAAALELDAVPFQELLGDSNDGRLGKSGASLDLLSLDGSHAVGCWNASVSFKEVRRFLRMARWVYKAPRCTVVTSSRRLPKKVKAWLQNSDAEHWVITNRTMTRLRSGREELQTRMRISLNNLVSADGFSWMENWMTRRSRLSSSLSIYPRIPQSTGARLSAAAPSADAENDDMQPPLRQCQRDCLEACAKGARIVEMACGTGKTRVIQVLITVPLRALLDQFAPDFPGFCKVGTRHNKKIDFDARGFIAVADSVHFLQKIKFHSIFVDEGHHPLPPKMPGSMKLYRLSATHKDEPDFRYTMGQAIEDGILCDYDITVPALTAHHAYVCLGDLLLKQVGRFRRVLAYCNSVAEAKRFRMVLRKLGLAAWHINGRTPLKKREAIIEEFAGPLQKQVHVLVTVEVLGEGINIPNADTCMFVEPRNSYRSIIQAIGRVLRHHPAKTLAHIVLPAVAIPSSRSVSIPQTGSRNKEIKGEEQLNAREADSLQIPNPQMHSRTPQESGNELPPATILVEQAFGIGKEEMASRPKSTAAMSIAGTPAAVKRRKAAGVHPAAPANGQRRDEVRGEPDWEFEAKGLERKPRHCGKHGEPEWQDRPTALVDRQQDSVQQEELHKTGGSMGRSNRHQSIPIQTLQEDLQYQYLEQLKAGTSDPIRPERPAIVKRLSSGFDQKPTIEIKRAAVLSRTQQRFKLGASSGSPLFDQQFGSQLERFLAKLMIADHRLVGAAAGHRIQIADCTLADAAASMTEGWATEIYSWLSAVLSREDRWEIRFRELEMFANRNGRLAVYKCDSHYESTLGRWLHSQGTAFRRQRLPLHRLQQLLSASSILVRRRVGGWQTGNPDGRFRSNCEALRAYVQLHKRLPKRLKKTRHQITSSSGKLAQWLENVRAGVIGLSPSKQEMLQETHPSVKAALQKRKDAPTRIHRSRWEQKLNVLSMFVTAVGRLPKGRGGGAVERRCYQWLRLQCKRVLSGYLPDEMTQRLQNAHPVIAAHIDAFVQTDQRAS</sequence>
<comment type="caution">
    <text evidence="3">The sequence shown here is derived from an EMBL/GenBank/DDBJ whole genome shotgun (WGS) entry which is preliminary data.</text>
</comment>
<dbReference type="PANTHER" id="PTHR47396:SF1">
    <property type="entry name" value="ATP-DEPENDENT HELICASE IRC3-RELATED"/>
    <property type="match status" value="1"/>
</dbReference>
<gene>
    <name evidence="3" type="ORF">C1SCF055_LOCUS9709</name>
</gene>
<feature type="region of interest" description="Disordered" evidence="1">
    <location>
        <begin position="816"/>
        <end position="848"/>
    </location>
</feature>
<dbReference type="InterPro" id="IPR001650">
    <property type="entry name" value="Helicase_C-like"/>
</dbReference>
<dbReference type="PROSITE" id="PS51194">
    <property type="entry name" value="HELICASE_CTER"/>
    <property type="match status" value="3"/>
</dbReference>
<feature type="domain" description="Helicase C-terminal" evidence="2">
    <location>
        <begin position="1220"/>
        <end position="1390"/>
    </location>
</feature>
<protein>
    <submittedName>
        <fullName evidence="4">ATP-dependent helicase IRC3</fullName>
    </submittedName>
</protein>
<feature type="region of interest" description="Disordered" evidence="1">
    <location>
        <begin position="440"/>
        <end position="490"/>
    </location>
</feature>
<feature type="region of interest" description="Disordered" evidence="1">
    <location>
        <begin position="2490"/>
        <end position="2536"/>
    </location>
</feature>
<keyword evidence="4" id="KW-0347">Helicase</keyword>
<dbReference type="EMBL" id="CAMXCT030000672">
    <property type="protein sequence ID" value="CAL4769278.1"/>
    <property type="molecule type" value="Genomic_DNA"/>
</dbReference>
<dbReference type="Pfam" id="PF03457">
    <property type="entry name" value="HA"/>
    <property type="match status" value="2"/>
</dbReference>
<dbReference type="Proteomes" id="UP001152797">
    <property type="component" value="Unassembled WGS sequence"/>
</dbReference>
<evidence type="ECO:0000259" key="2">
    <source>
        <dbReference type="PROSITE" id="PS51194"/>
    </source>
</evidence>
<dbReference type="Pfam" id="PF00271">
    <property type="entry name" value="Helicase_C"/>
    <property type="match status" value="3"/>
</dbReference>
<feature type="domain" description="Helicase C-terminal" evidence="2">
    <location>
        <begin position="225"/>
        <end position="383"/>
    </location>
</feature>
<dbReference type="GO" id="GO:0005829">
    <property type="term" value="C:cytosol"/>
    <property type="evidence" value="ECO:0007669"/>
    <property type="project" value="TreeGrafter"/>
</dbReference>
<dbReference type="InterPro" id="IPR027417">
    <property type="entry name" value="P-loop_NTPase"/>
</dbReference>
<evidence type="ECO:0000313" key="4">
    <source>
        <dbReference type="EMBL" id="CAL4769278.1"/>
    </source>
</evidence>
<proteinExistence type="predicted"/>
<dbReference type="SUPFAM" id="SSF52540">
    <property type="entry name" value="P-loop containing nucleoside triphosphate hydrolases"/>
    <property type="match status" value="5"/>
</dbReference>
<feature type="compositionally biased region" description="Polar residues" evidence="1">
    <location>
        <begin position="1390"/>
        <end position="1409"/>
    </location>
</feature>
<dbReference type="SMART" id="SM00490">
    <property type="entry name" value="HELICc"/>
    <property type="match status" value="3"/>
</dbReference>
<dbReference type="Gene3D" id="6.10.140.530">
    <property type="match status" value="3"/>
</dbReference>
<feature type="region of interest" description="Disordered" evidence="1">
    <location>
        <begin position="407"/>
        <end position="428"/>
    </location>
</feature>
<dbReference type="EMBL" id="CAMXCT010000672">
    <property type="protein sequence ID" value="CAI3981966.1"/>
    <property type="molecule type" value="Genomic_DNA"/>
</dbReference>
<evidence type="ECO:0000313" key="3">
    <source>
        <dbReference type="EMBL" id="CAI3981966.1"/>
    </source>
</evidence>
<dbReference type="PANTHER" id="PTHR47396">
    <property type="entry name" value="TYPE I RESTRICTION ENZYME ECOKI R PROTEIN"/>
    <property type="match status" value="1"/>
</dbReference>
<feature type="compositionally biased region" description="Basic and acidic residues" evidence="1">
    <location>
        <begin position="1354"/>
        <end position="1367"/>
    </location>
</feature>
<dbReference type="InterPro" id="IPR014001">
    <property type="entry name" value="Helicase_ATP-bd"/>
</dbReference>
<feature type="compositionally biased region" description="Basic and acidic residues" evidence="1">
    <location>
        <begin position="454"/>
        <end position="487"/>
    </location>
</feature>
<keyword evidence="4" id="KW-0547">Nucleotide-binding</keyword>
<feature type="compositionally biased region" description="Polar residues" evidence="1">
    <location>
        <begin position="407"/>
        <end position="427"/>
    </location>
</feature>
<evidence type="ECO:0000313" key="5">
    <source>
        <dbReference type="Proteomes" id="UP001152797"/>
    </source>
</evidence>
<keyword evidence="4" id="KW-0067">ATP-binding</keyword>
<dbReference type="InterPro" id="IPR005114">
    <property type="entry name" value="Helicase_assoc"/>
</dbReference>
<keyword evidence="4" id="KW-0378">Hydrolase</keyword>
<dbReference type="EMBL" id="CAMXCT020000672">
    <property type="protein sequence ID" value="CAL1135341.1"/>
    <property type="molecule type" value="Genomic_DNA"/>
</dbReference>
<keyword evidence="5" id="KW-1185">Reference proteome</keyword>
<dbReference type="OrthoDB" id="16911at2759"/>